<gene>
    <name evidence="3" type="ORF">PADG_12325</name>
</gene>
<dbReference type="Gene3D" id="3.40.50.1820">
    <property type="entry name" value="alpha/beta hydrolase"/>
    <property type="match status" value="1"/>
</dbReference>
<proteinExistence type="predicted"/>
<dbReference type="InterPro" id="IPR029021">
    <property type="entry name" value="Prot-tyrosine_phosphatase-like"/>
</dbReference>
<dbReference type="InterPro" id="IPR000340">
    <property type="entry name" value="Dual-sp_phosphatase_cat-dom"/>
</dbReference>
<dbReference type="Pfam" id="PF00561">
    <property type="entry name" value="Abhydrolase_1"/>
    <property type="match status" value="1"/>
</dbReference>
<evidence type="ECO:0000313" key="3">
    <source>
        <dbReference type="EMBL" id="KGM91550.1"/>
    </source>
</evidence>
<dbReference type="FunFam" id="3.90.190.10:FF:000090">
    <property type="entry name" value="Dual specificity phosphatase catalytic domain protein"/>
    <property type="match status" value="1"/>
</dbReference>
<feature type="region of interest" description="Disordered" evidence="1">
    <location>
        <begin position="448"/>
        <end position="502"/>
    </location>
</feature>
<dbReference type="SUPFAM" id="SSF53474">
    <property type="entry name" value="alpha/beta-Hydrolases"/>
    <property type="match status" value="1"/>
</dbReference>
<reference evidence="3 4" key="1">
    <citation type="journal article" date="2011" name="PLoS Genet.">
        <title>Comparative genomic analysis of human fungal pathogens causing paracoccidioidomycosis.</title>
        <authorList>
            <person name="Desjardins C.A."/>
            <person name="Champion M.D."/>
            <person name="Holder J.W."/>
            <person name="Muszewska A."/>
            <person name="Goldberg J."/>
            <person name="Bailao A.M."/>
            <person name="Brigido M.M."/>
            <person name="Ferreira M.E."/>
            <person name="Garcia A.M."/>
            <person name="Grynberg M."/>
            <person name="Gujja S."/>
            <person name="Heiman D.I."/>
            <person name="Henn M.R."/>
            <person name="Kodira C.D."/>
            <person name="Leon-Narvaez H."/>
            <person name="Longo L.V."/>
            <person name="Ma L.J."/>
            <person name="Malavazi I."/>
            <person name="Matsuo A.L."/>
            <person name="Morais F.V."/>
            <person name="Pereira M."/>
            <person name="Rodriguez-Brito S."/>
            <person name="Sakthikumar S."/>
            <person name="Salem-Izacc S.M."/>
            <person name="Sykes S.M."/>
            <person name="Teixeira M.M."/>
            <person name="Vallejo M.C."/>
            <person name="Walter M.E."/>
            <person name="Yandava C."/>
            <person name="Young S."/>
            <person name="Zeng Q."/>
            <person name="Zucker J."/>
            <person name="Felipe M.S."/>
            <person name="Goldman G.H."/>
            <person name="Haas B.J."/>
            <person name="McEwen J.G."/>
            <person name="Nino-Vega G."/>
            <person name="Puccia R."/>
            <person name="San-Blas G."/>
            <person name="Soares C.M."/>
            <person name="Birren B.W."/>
            <person name="Cuomo C.A."/>
        </authorList>
    </citation>
    <scope>NUCLEOTIDE SEQUENCE [LARGE SCALE GENOMIC DNA]</scope>
    <source>
        <strain evidence="3 4">Pb18</strain>
    </source>
</reference>
<feature type="region of interest" description="Disordered" evidence="1">
    <location>
        <begin position="106"/>
        <end position="166"/>
    </location>
</feature>
<dbReference type="eggNOG" id="KOG2386">
    <property type="taxonomic scope" value="Eukaryota"/>
</dbReference>
<dbReference type="GeneID" id="22588222"/>
<dbReference type="PANTHER" id="PTHR10367">
    <property type="entry name" value="MRNA-CAPPING ENZYME"/>
    <property type="match status" value="1"/>
</dbReference>
<dbReference type="InterPro" id="IPR000387">
    <property type="entry name" value="Tyr_Pase_dom"/>
</dbReference>
<accession>A0A0A0HVT4</accession>
<protein>
    <recommendedName>
        <fullName evidence="2">Tyrosine specific protein phosphatases domain-containing protein</fullName>
    </recommendedName>
</protein>
<dbReference type="EMBL" id="KN275968">
    <property type="protein sequence ID" value="KGM91550.1"/>
    <property type="molecule type" value="Genomic_DNA"/>
</dbReference>
<dbReference type="PANTHER" id="PTHR10367:SF25">
    <property type="entry name" value="DUAL SPECIFICITY PHOSPHATASE CATALYTIC DOMAIN PROTEIN (AFU_ORTHOLOGUE AFUA_1G03540)"/>
    <property type="match status" value="1"/>
</dbReference>
<dbReference type="VEuPathDB" id="FungiDB:PADG_12325"/>
<dbReference type="InterPro" id="IPR000073">
    <property type="entry name" value="AB_hydrolase_1"/>
</dbReference>
<dbReference type="CDD" id="cd14502">
    <property type="entry name" value="RNA_5'-triphosphatase"/>
    <property type="match status" value="1"/>
</dbReference>
<keyword evidence="4" id="KW-1185">Reference proteome</keyword>
<dbReference type="OMA" id="PGIRHGH"/>
<dbReference type="SUPFAM" id="SSF52799">
    <property type="entry name" value="(Phosphotyrosine protein) phosphatases II"/>
    <property type="match status" value="1"/>
</dbReference>
<dbReference type="GO" id="GO:0004484">
    <property type="term" value="F:mRNA guanylyltransferase activity"/>
    <property type="evidence" value="ECO:0007669"/>
    <property type="project" value="TreeGrafter"/>
</dbReference>
<dbReference type="OrthoDB" id="428974at2759"/>
<dbReference type="PROSITE" id="PS00383">
    <property type="entry name" value="TYR_PHOSPHATASE_1"/>
    <property type="match status" value="1"/>
</dbReference>
<dbReference type="HOGENOM" id="CLU_013931_1_1_1"/>
<dbReference type="PROSITE" id="PS50056">
    <property type="entry name" value="TYR_PHOSPHATASE_2"/>
    <property type="match status" value="1"/>
</dbReference>
<dbReference type="Proteomes" id="UP000001628">
    <property type="component" value="Unassembled WGS sequence"/>
</dbReference>
<dbReference type="AlphaFoldDB" id="A0A0A0HVT4"/>
<dbReference type="Gene3D" id="3.90.190.10">
    <property type="entry name" value="Protein tyrosine phosphatase superfamily"/>
    <property type="match status" value="1"/>
</dbReference>
<dbReference type="InterPro" id="IPR016130">
    <property type="entry name" value="Tyr_Pase_AS"/>
</dbReference>
<organism evidence="3 4">
    <name type="scientific">Paracoccidioides brasiliensis (strain Pb18)</name>
    <dbReference type="NCBI Taxonomy" id="502780"/>
    <lineage>
        <taxon>Eukaryota</taxon>
        <taxon>Fungi</taxon>
        <taxon>Dikarya</taxon>
        <taxon>Ascomycota</taxon>
        <taxon>Pezizomycotina</taxon>
        <taxon>Eurotiomycetes</taxon>
        <taxon>Eurotiomycetidae</taxon>
        <taxon>Onygenales</taxon>
        <taxon>Ajellomycetaceae</taxon>
        <taxon>Paracoccidioides</taxon>
    </lineage>
</organism>
<feature type="compositionally biased region" description="Polar residues" evidence="1">
    <location>
        <begin position="475"/>
        <end position="492"/>
    </location>
</feature>
<sequence>MSREISFPINSSSPSLTSSTPYSSSASHLFSFTLSFIQRSWDYVGHFFPRPRILGFRPNTAPGSEIPPNELTNPSYATLGIPIVVTMAGCLLLLRAFRPRRNGREQSHALLNNEPATSSLDDGSHEDSNSTKGNAIDAHGRSAGSRSEHLERKGVHDTDPGLLKKHSSNISYTTPIATYPSIRTFVYPHPHIDKLPTEPSPLPLLVFIHGLGGSLVQFHPLLTSLITIAPCFGIDFPGCGLSSFSPKSWTPYSIEALATLVTVAVEQHRDKERDQKVILVAHSLGSAISTLIASSKSPVISSLREHVIGIVAICPPAGPPPKEETLMFRRMLYTPDLILNLFRIWDRRGGINSPSVLRFVGEGADMETRNIQLRFNQHSKTPVWRRMVWGILPTYDSNGEAIGGLPGKQVWAGVDVPLLLIAGEADKVTKPEEAIKILAYFNMERGQSTESRFPEGQLEGRDFGDQGGNTIPDAQPSQAKGMNSDVSSSVNPSGILESESGTRGGKRGVKAYIFPAPASHALLYDRSTCRTLSGLIQDFLEKQVDPRLGLGWQLQHLTTSGKWDVKNLEKWKATNPVSDVMGNTFVAMKTLREVDEKHTPVSFAQQWKGRIYAVIDISHESPVYDPSQLEKGGIQYHKLPTISKIPPTIDEVRDFVSLASRLEEEITSVSGNLSDGAPRPVIAVHCHYGFNRTGFFVASYLIERKGFPVQEAIDEFGKVRFPGIKHEHFIDTLFARYCVGLKGASASSLGG</sequence>
<dbReference type="RefSeq" id="XP_010763167.1">
    <property type="nucleotide sequence ID" value="XM_010764865.1"/>
</dbReference>
<evidence type="ECO:0000256" key="1">
    <source>
        <dbReference type="SAM" id="MobiDB-lite"/>
    </source>
</evidence>
<dbReference type="InParanoid" id="A0A0A0HVT4"/>
<dbReference type="KEGG" id="pbn:PADG_12325"/>
<feature type="domain" description="Tyrosine specific protein phosphatases" evidence="2">
    <location>
        <begin position="653"/>
        <end position="720"/>
    </location>
</feature>
<dbReference type="InterPro" id="IPR051029">
    <property type="entry name" value="mRNA_Capping_Enz/RNA_Phosphat"/>
</dbReference>
<evidence type="ECO:0000313" key="4">
    <source>
        <dbReference type="Proteomes" id="UP000001628"/>
    </source>
</evidence>
<dbReference type="GO" id="GO:0006370">
    <property type="term" value="P:7-methylguanosine mRNA capping"/>
    <property type="evidence" value="ECO:0007669"/>
    <property type="project" value="TreeGrafter"/>
</dbReference>
<evidence type="ECO:0000259" key="2">
    <source>
        <dbReference type="PROSITE" id="PS50056"/>
    </source>
</evidence>
<name>A0A0A0HVT4_PARBD</name>
<feature type="compositionally biased region" description="Basic and acidic residues" evidence="1">
    <location>
        <begin position="146"/>
        <end position="159"/>
    </location>
</feature>
<dbReference type="STRING" id="502780.A0A0A0HVT4"/>
<dbReference type="Pfam" id="PF00782">
    <property type="entry name" value="DSPc"/>
    <property type="match status" value="1"/>
</dbReference>
<dbReference type="InterPro" id="IPR029058">
    <property type="entry name" value="AB_hydrolase_fold"/>
</dbReference>